<feature type="region of interest" description="Disordered" evidence="1">
    <location>
        <begin position="1"/>
        <end position="26"/>
    </location>
</feature>
<evidence type="ECO:0000256" key="1">
    <source>
        <dbReference type="SAM" id="MobiDB-lite"/>
    </source>
</evidence>
<feature type="compositionally biased region" description="Polar residues" evidence="1">
    <location>
        <begin position="10"/>
        <end position="19"/>
    </location>
</feature>
<sequence>MKNIVPTMNKRLNNQTTPEEFQLKQPPSPCITLVKARNEIRQS</sequence>
<evidence type="ECO:0000313" key="2">
    <source>
        <dbReference type="EMBL" id="QHT23083.1"/>
    </source>
</evidence>
<accession>A0A6C0E3J2</accession>
<dbReference type="EMBL" id="MN739724">
    <property type="protein sequence ID" value="QHT23083.1"/>
    <property type="molecule type" value="Genomic_DNA"/>
</dbReference>
<name>A0A6C0E3J2_9ZZZZ</name>
<proteinExistence type="predicted"/>
<reference evidence="2" key="1">
    <citation type="journal article" date="2020" name="Nature">
        <title>Giant virus diversity and host interactions through global metagenomics.</title>
        <authorList>
            <person name="Schulz F."/>
            <person name="Roux S."/>
            <person name="Paez-Espino D."/>
            <person name="Jungbluth S."/>
            <person name="Walsh D.A."/>
            <person name="Denef V.J."/>
            <person name="McMahon K.D."/>
            <person name="Konstantinidis K.T."/>
            <person name="Eloe-Fadrosh E.A."/>
            <person name="Kyrpides N.C."/>
            <person name="Woyke T."/>
        </authorList>
    </citation>
    <scope>NUCLEOTIDE SEQUENCE</scope>
    <source>
        <strain evidence="2">GVMAG-M-3300023179-114</strain>
    </source>
</reference>
<protein>
    <submittedName>
        <fullName evidence="2">Uncharacterized protein</fullName>
    </submittedName>
</protein>
<organism evidence="2">
    <name type="scientific">viral metagenome</name>
    <dbReference type="NCBI Taxonomy" id="1070528"/>
    <lineage>
        <taxon>unclassified sequences</taxon>
        <taxon>metagenomes</taxon>
        <taxon>organismal metagenomes</taxon>
    </lineage>
</organism>
<dbReference type="AlphaFoldDB" id="A0A6C0E3J2"/>